<name>A0A645D9Z0_9ZZZZ</name>
<sequence>MNWDILALLKTGQSNYCLAGSRYILVELPANTVPNYADEFLYELQIKELIPIIAHPERHPYLAKHPRLLHQWLKNGALVQCNIGSFTCKFGVDVKNFANLLLANNMVHFLGTDAHSVEHRHTDTTAGLEILARKVAPEVLNQIIIANPAAIIADKYIDIEVPKDMKLPDDKEKGFFSSFFD</sequence>
<dbReference type="GO" id="GO:0030145">
    <property type="term" value="F:manganese ion binding"/>
    <property type="evidence" value="ECO:0007669"/>
    <property type="project" value="InterPro"/>
</dbReference>
<proteinExistence type="predicted"/>
<gene>
    <name evidence="2" type="primary">ywqE_9</name>
    <name evidence="2" type="ORF">SDC9_132513</name>
</gene>
<evidence type="ECO:0000313" key="2">
    <source>
        <dbReference type="EMBL" id="MPM85432.1"/>
    </source>
</evidence>
<dbReference type="EC" id="3.1.3.48" evidence="2"/>
<dbReference type="PANTHER" id="PTHR39181">
    <property type="entry name" value="TYROSINE-PROTEIN PHOSPHATASE YWQE"/>
    <property type="match status" value="1"/>
</dbReference>
<dbReference type="Gene3D" id="3.20.20.140">
    <property type="entry name" value="Metal-dependent hydrolases"/>
    <property type="match status" value="1"/>
</dbReference>
<dbReference type="AlphaFoldDB" id="A0A645D9Z0"/>
<accession>A0A645D9Z0</accession>
<comment type="caution">
    <text evidence="2">The sequence shown here is derived from an EMBL/GenBank/DDBJ whole genome shotgun (WGS) entry which is preliminary data.</text>
</comment>
<dbReference type="Pfam" id="PF19567">
    <property type="entry name" value="CpsB_CapC"/>
    <property type="match status" value="1"/>
</dbReference>
<dbReference type="PANTHER" id="PTHR39181:SF1">
    <property type="entry name" value="TYROSINE-PROTEIN PHOSPHATASE YWQE"/>
    <property type="match status" value="1"/>
</dbReference>
<evidence type="ECO:0000256" key="1">
    <source>
        <dbReference type="ARBA" id="ARBA00022801"/>
    </source>
</evidence>
<keyword evidence="1 2" id="KW-0378">Hydrolase</keyword>
<dbReference type="InterPro" id="IPR016195">
    <property type="entry name" value="Pol/histidinol_Pase-like"/>
</dbReference>
<protein>
    <submittedName>
        <fullName evidence="2">Tyrosine-protein phosphatase YwqE</fullName>
        <ecNumber evidence="2">3.1.3.48</ecNumber>
    </submittedName>
</protein>
<dbReference type="GO" id="GO:0004725">
    <property type="term" value="F:protein tyrosine phosphatase activity"/>
    <property type="evidence" value="ECO:0007669"/>
    <property type="project" value="UniProtKB-EC"/>
</dbReference>
<reference evidence="2" key="1">
    <citation type="submission" date="2019-08" db="EMBL/GenBank/DDBJ databases">
        <authorList>
            <person name="Kucharzyk K."/>
            <person name="Murdoch R.W."/>
            <person name="Higgins S."/>
            <person name="Loffler F."/>
        </authorList>
    </citation>
    <scope>NUCLEOTIDE SEQUENCE</scope>
</reference>
<dbReference type="InterPro" id="IPR016667">
    <property type="entry name" value="Caps_polysacc_synth_CpsB/CapC"/>
</dbReference>
<organism evidence="2">
    <name type="scientific">bioreactor metagenome</name>
    <dbReference type="NCBI Taxonomy" id="1076179"/>
    <lineage>
        <taxon>unclassified sequences</taxon>
        <taxon>metagenomes</taxon>
        <taxon>ecological metagenomes</taxon>
    </lineage>
</organism>
<dbReference type="SUPFAM" id="SSF89550">
    <property type="entry name" value="PHP domain-like"/>
    <property type="match status" value="1"/>
</dbReference>
<dbReference type="EMBL" id="VSSQ01033740">
    <property type="protein sequence ID" value="MPM85432.1"/>
    <property type="molecule type" value="Genomic_DNA"/>
</dbReference>